<evidence type="ECO:0000256" key="7">
    <source>
        <dbReference type="ARBA" id="ARBA00023136"/>
    </source>
</evidence>
<evidence type="ECO:0000256" key="8">
    <source>
        <dbReference type="SAM" id="Phobius"/>
    </source>
</evidence>
<evidence type="ECO:0000313" key="9">
    <source>
        <dbReference type="EMBL" id="SHH87365.1"/>
    </source>
</evidence>
<evidence type="ECO:0000256" key="5">
    <source>
        <dbReference type="ARBA" id="ARBA00022692"/>
    </source>
</evidence>
<keyword evidence="3" id="KW-0813">Transport</keyword>
<feature type="transmembrane region" description="Helical" evidence="8">
    <location>
        <begin position="242"/>
        <end position="264"/>
    </location>
</feature>
<dbReference type="EMBL" id="FQWQ01000005">
    <property type="protein sequence ID" value="SHH87365.1"/>
    <property type="molecule type" value="Genomic_DNA"/>
</dbReference>
<evidence type="ECO:0000256" key="3">
    <source>
        <dbReference type="ARBA" id="ARBA00022448"/>
    </source>
</evidence>
<dbReference type="Pfam" id="PF01032">
    <property type="entry name" value="FecCD"/>
    <property type="match status" value="1"/>
</dbReference>
<proteinExistence type="inferred from homology"/>
<protein>
    <submittedName>
        <fullName evidence="9">Iron complex transport system permease protein</fullName>
    </submittedName>
</protein>
<sequence length="339" mass="35917">MHWIHRKSWIILPLLLVLLFIVNLGLGSVSIPPGAILSILSGSETANPVWRDIVWEFRMTKALTCVLAGGALSIAGLQMQTLFRNALAGPDVLGLSSGASLAVSLVFMSQAAGLQMLSTPSPWAIAGAASLGCCGVFLVVIVIAQRLRDNTSLLIIGLMIGATTSSLVSVLQFLSKPEEQQTYILWTFGSLGRLNWTEIKVLTSILVASGLVALFSTKALNGWLLGDNYAQSIGIHLNRSRLVILLTTSLLTGGVTAFCGPIAFVGLAVPHLTKLLIKTHNHKILIPAVSVGGGVLMLFCDIVTQLPGSAYVLPINAITAMVGAPVVIWIILRAKRLSV</sequence>
<reference evidence="9 10" key="1">
    <citation type="submission" date="2016-11" db="EMBL/GenBank/DDBJ databases">
        <authorList>
            <person name="Jaros S."/>
            <person name="Januszkiewicz K."/>
            <person name="Wedrychowicz H."/>
        </authorList>
    </citation>
    <scope>NUCLEOTIDE SEQUENCE [LARGE SCALE GENOMIC DNA]</scope>
    <source>
        <strain evidence="9 10">DSM 24574</strain>
    </source>
</reference>
<feature type="transmembrane region" description="Helical" evidence="8">
    <location>
        <begin position="123"/>
        <end position="144"/>
    </location>
</feature>
<dbReference type="InterPro" id="IPR000522">
    <property type="entry name" value="ABC_transptr_permease_BtuC"/>
</dbReference>
<keyword evidence="5 8" id="KW-0812">Transmembrane</keyword>
<dbReference type="CDD" id="cd06550">
    <property type="entry name" value="TM_ABC_iron-siderophores_like"/>
    <property type="match status" value="1"/>
</dbReference>
<keyword evidence="6 8" id="KW-1133">Transmembrane helix</keyword>
<feature type="transmembrane region" description="Helical" evidence="8">
    <location>
        <begin position="311"/>
        <end position="332"/>
    </location>
</feature>
<dbReference type="PANTHER" id="PTHR30472:SF41">
    <property type="entry name" value="TRANSPORT SYSTEM PERMEASE PROTEIN"/>
    <property type="match status" value="1"/>
</dbReference>
<dbReference type="PANTHER" id="PTHR30472">
    <property type="entry name" value="FERRIC ENTEROBACTIN TRANSPORT SYSTEM PERMEASE PROTEIN"/>
    <property type="match status" value="1"/>
</dbReference>
<evidence type="ECO:0000256" key="4">
    <source>
        <dbReference type="ARBA" id="ARBA00022475"/>
    </source>
</evidence>
<evidence type="ECO:0000313" key="10">
    <source>
        <dbReference type="Proteomes" id="UP000184212"/>
    </source>
</evidence>
<organism evidence="9 10">
    <name type="scientific">Chryseolinea serpens</name>
    <dbReference type="NCBI Taxonomy" id="947013"/>
    <lineage>
        <taxon>Bacteria</taxon>
        <taxon>Pseudomonadati</taxon>
        <taxon>Bacteroidota</taxon>
        <taxon>Cytophagia</taxon>
        <taxon>Cytophagales</taxon>
        <taxon>Fulvivirgaceae</taxon>
        <taxon>Chryseolinea</taxon>
    </lineage>
</organism>
<dbReference type="GO" id="GO:0033214">
    <property type="term" value="P:siderophore-iron import into cell"/>
    <property type="evidence" value="ECO:0007669"/>
    <property type="project" value="TreeGrafter"/>
</dbReference>
<evidence type="ECO:0000256" key="2">
    <source>
        <dbReference type="ARBA" id="ARBA00007935"/>
    </source>
</evidence>
<accession>A0A1M5WIP1</accession>
<dbReference type="RefSeq" id="WP_073141564.1">
    <property type="nucleotide sequence ID" value="NZ_FQWQ01000005.1"/>
</dbReference>
<evidence type="ECO:0000256" key="6">
    <source>
        <dbReference type="ARBA" id="ARBA00022989"/>
    </source>
</evidence>
<dbReference type="GO" id="GO:0022857">
    <property type="term" value="F:transmembrane transporter activity"/>
    <property type="evidence" value="ECO:0007669"/>
    <property type="project" value="InterPro"/>
</dbReference>
<keyword evidence="4" id="KW-1003">Cell membrane</keyword>
<feature type="transmembrane region" description="Helical" evidence="8">
    <location>
        <begin position="201"/>
        <end position="221"/>
    </location>
</feature>
<comment type="subcellular location">
    <subcellularLocation>
        <location evidence="1">Cell membrane</location>
        <topology evidence="1">Multi-pass membrane protein</topology>
    </subcellularLocation>
</comment>
<keyword evidence="10" id="KW-1185">Reference proteome</keyword>
<dbReference type="InterPro" id="IPR037294">
    <property type="entry name" value="ABC_BtuC-like"/>
</dbReference>
<keyword evidence="7 8" id="KW-0472">Membrane</keyword>
<comment type="similarity">
    <text evidence="2">Belongs to the binding-protein-dependent transport system permease family. FecCD subfamily.</text>
</comment>
<feature type="transmembrane region" description="Helical" evidence="8">
    <location>
        <begin position="92"/>
        <end position="111"/>
    </location>
</feature>
<dbReference type="Proteomes" id="UP000184212">
    <property type="component" value="Unassembled WGS sequence"/>
</dbReference>
<dbReference type="SUPFAM" id="SSF81345">
    <property type="entry name" value="ABC transporter involved in vitamin B12 uptake, BtuC"/>
    <property type="match status" value="1"/>
</dbReference>
<evidence type="ECO:0000256" key="1">
    <source>
        <dbReference type="ARBA" id="ARBA00004651"/>
    </source>
</evidence>
<dbReference type="STRING" id="947013.SAMN04488109_5734"/>
<feature type="transmembrane region" description="Helical" evidence="8">
    <location>
        <begin position="151"/>
        <end position="174"/>
    </location>
</feature>
<dbReference type="GO" id="GO:0005886">
    <property type="term" value="C:plasma membrane"/>
    <property type="evidence" value="ECO:0007669"/>
    <property type="project" value="UniProtKB-SubCell"/>
</dbReference>
<name>A0A1M5WIP1_9BACT</name>
<feature type="transmembrane region" description="Helical" evidence="8">
    <location>
        <begin position="284"/>
        <end position="304"/>
    </location>
</feature>
<dbReference type="OrthoDB" id="9811721at2"/>
<feature type="transmembrane region" description="Helical" evidence="8">
    <location>
        <begin position="59"/>
        <end position="80"/>
    </location>
</feature>
<dbReference type="Gene3D" id="1.10.3470.10">
    <property type="entry name" value="ABC transporter involved in vitamin B12 uptake, BtuC"/>
    <property type="match status" value="1"/>
</dbReference>
<gene>
    <name evidence="9" type="ORF">SAMN04488109_5734</name>
</gene>
<dbReference type="AlphaFoldDB" id="A0A1M5WIP1"/>